<dbReference type="PRINTS" id="PR00412">
    <property type="entry name" value="EPOXHYDRLASE"/>
</dbReference>
<evidence type="ECO:0000256" key="1">
    <source>
        <dbReference type="ARBA" id="ARBA00022801"/>
    </source>
</evidence>
<dbReference type="Proteomes" id="UP001528823">
    <property type="component" value="Unassembled WGS sequence"/>
</dbReference>
<comment type="caution">
    <text evidence="3">The sequence shown here is derived from an EMBL/GenBank/DDBJ whole genome shotgun (WGS) entry which is preliminary data.</text>
</comment>
<organism evidence="3 4">
    <name type="scientific">Spartinivicinus poritis</name>
    <dbReference type="NCBI Taxonomy" id="2994640"/>
    <lineage>
        <taxon>Bacteria</taxon>
        <taxon>Pseudomonadati</taxon>
        <taxon>Pseudomonadota</taxon>
        <taxon>Gammaproteobacteria</taxon>
        <taxon>Oceanospirillales</taxon>
        <taxon>Zooshikellaceae</taxon>
        <taxon>Spartinivicinus</taxon>
    </lineage>
</organism>
<dbReference type="InterPro" id="IPR029058">
    <property type="entry name" value="AB_hydrolase_fold"/>
</dbReference>
<dbReference type="RefSeq" id="WP_274688344.1">
    <property type="nucleotide sequence ID" value="NZ_JAPMOU010000008.1"/>
</dbReference>
<dbReference type="SUPFAM" id="SSF53474">
    <property type="entry name" value="alpha/beta-Hydrolases"/>
    <property type="match status" value="1"/>
</dbReference>
<sequence length="273" mass="30602">MPFITVNQQQLYYEIQGSGEPVILLHGLGSSSQDWSYQVPALQNDYQVITLDLRGHGQSSKPPGPYSIKMLADDVSCLAKQFGFHQYHLIGISMGGMIAFQLAVDQPQQILSLSIINSGPHLIAHSWKIRCLIYQRLLITQLLGMRITGKLIMRKLFPKPEQHRLRQQGVEKWATNDKAAYVNAFKALINWSVQIPLDNIKCPCLILTGDRDYTPISYKADYCQQLTNAKLVVVEDSGHASPLDQPAQVNQALLNFLNQYDAARHDKSTAKSA</sequence>
<protein>
    <submittedName>
        <fullName evidence="3">Alpha/beta hydrolase</fullName>
    </submittedName>
</protein>
<dbReference type="Gene3D" id="3.40.50.1820">
    <property type="entry name" value="alpha/beta hydrolase"/>
    <property type="match status" value="1"/>
</dbReference>
<evidence type="ECO:0000313" key="3">
    <source>
        <dbReference type="EMBL" id="MDE1461985.1"/>
    </source>
</evidence>
<dbReference type="GO" id="GO:0016787">
    <property type="term" value="F:hydrolase activity"/>
    <property type="evidence" value="ECO:0007669"/>
    <property type="project" value="UniProtKB-KW"/>
</dbReference>
<accession>A0ABT5U711</accession>
<keyword evidence="4" id="KW-1185">Reference proteome</keyword>
<dbReference type="Pfam" id="PF00561">
    <property type="entry name" value="Abhydrolase_1"/>
    <property type="match status" value="1"/>
</dbReference>
<feature type="domain" description="AB hydrolase-1" evidence="2">
    <location>
        <begin position="21"/>
        <end position="121"/>
    </location>
</feature>
<proteinExistence type="predicted"/>
<keyword evidence="1 3" id="KW-0378">Hydrolase</keyword>
<reference evidence="3 4" key="1">
    <citation type="submission" date="2022-11" db="EMBL/GenBank/DDBJ databases">
        <title>Spartinivicinus poritis sp. nov., isolated from scleractinian coral Porites lutea.</title>
        <authorList>
            <person name="Zhang G."/>
            <person name="Cai L."/>
            <person name="Wei Q."/>
        </authorList>
    </citation>
    <scope>NUCLEOTIDE SEQUENCE [LARGE SCALE GENOMIC DNA]</scope>
    <source>
        <strain evidence="3 4">A2-2</strain>
    </source>
</reference>
<evidence type="ECO:0000259" key="2">
    <source>
        <dbReference type="Pfam" id="PF00561"/>
    </source>
</evidence>
<name>A0ABT5U711_9GAMM</name>
<evidence type="ECO:0000313" key="4">
    <source>
        <dbReference type="Proteomes" id="UP001528823"/>
    </source>
</evidence>
<dbReference type="PANTHER" id="PTHR43798:SF31">
    <property type="entry name" value="AB HYDROLASE SUPERFAMILY PROTEIN YCLE"/>
    <property type="match status" value="1"/>
</dbReference>
<dbReference type="InterPro" id="IPR050266">
    <property type="entry name" value="AB_hydrolase_sf"/>
</dbReference>
<dbReference type="EMBL" id="JAPMOU010000008">
    <property type="protein sequence ID" value="MDE1461985.1"/>
    <property type="molecule type" value="Genomic_DNA"/>
</dbReference>
<dbReference type="InterPro" id="IPR000073">
    <property type="entry name" value="AB_hydrolase_1"/>
</dbReference>
<dbReference type="PRINTS" id="PR00111">
    <property type="entry name" value="ABHYDROLASE"/>
</dbReference>
<dbReference type="InterPro" id="IPR000639">
    <property type="entry name" value="Epox_hydrolase-like"/>
</dbReference>
<dbReference type="PANTHER" id="PTHR43798">
    <property type="entry name" value="MONOACYLGLYCEROL LIPASE"/>
    <property type="match status" value="1"/>
</dbReference>
<gene>
    <name evidence="3" type="ORF">ORQ98_08380</name>
</gene>